<dbReference type="EMBL" id="FSQZ01000001">
    <property type="protein sequence ID" value="SIN71792.1"/>
    <property type="molecule type" value="Genomic_DNA"/>
</dbReference>
<feature type="domain" description="Polymerase/histidinol phosphatase N-terminal" evidence="1">
    <location>
        <begin position="5"/>
        <end position="70"/>
    </location>
</feature>
<protein>
    <recommendedName>
        <fullName evidence="1">Polymerase/histidinol phosphatase N-terminal domain-containing protein</fullName>
    </recommendedName>
</protein>
<name>A0ABY1JEF7_9BACT</name>
<dbReference type="PANTHER" id="PTHR42924:SF3">
    <property type="entry name" value="POLYMERASE_HISTIDINOL PHOSPHATASE N-TERMINAL DOMAIN-CONTAINING PROTEIN"/>
    <property type="match status" value="1"/>
</dbReference>
<dbReference type="Pfam" id="PF02811">
    <property type="entry name" value="PHP"/>
    <property type="match status" value="1"/>
</dbReference>
<accession>A0ABY1JEF7</accession>
<dbReference type="RefSeq" id="WP_318259566.1">
    <property type="nucleotide sequence ID" value="NZ_FSQZ01000001.1"/>
</dbReference>
<dbReference type="SUPFAM" id="SSF89550">
    <property type="entry name" value="PHP domain-like"/>
    <property type="match status" value="1"/>
</dbReference>
<dbReference type="Gene3D" id="3.20.20.140">
    <property type="entry name" value="Metal-dependent hydrolases"/>
    <property type="match status" value="1"/>
</dbReference>
<proteinExistence type="predicted"/>
<dbReference type="InterPro" id="IPR016195">
    <property type="entry name" value="Pol/histidinol_Pase-like"/>
</dbReference>
<dbReference type="PANTHER" id="PTHR42924">
    <property type="entry name" value="EXONUCLEASE"/>
    <property type="match status" value="1"/>
</dbReference>
<dbReference type="InterPro" id="IPR003141">
    <property type="entry name" value="Pol/His_phosphatase_N"/>
</dbReference>
<dbReference type="CDD" id="cd07438">
    <property type="entry name" value="PHP_HisPPase_AMP"/>
    <property type="match status" value="1"/>
</dbReference>
<gene>
    <name evidence="2" type="ORF">SAMN05444368_1464</name>
</gene>
<sequence length="305" mass="34117">MGMLIDLHVHSTASDGTLSPSDLVSMARATGISLLSLTDHDTTNGLVEFEQACFIGGVAGLRGIELSAEYYCSVHILGYGIDYENSSFQNTLVRIRKYRDERNAAICEKLRSLGLEITLDDIEVESKGEVIARPHIAKALLKKGYVSSVKEAFEKYLGRGAPAYVPRKTLTPEDCITLIRQVNGLPVLAHPGEMYLSPESFELLLKKLKDIGLWGLECYSSHHRADEIFNFLRIAAKFKLKPTAGSDFHGSMRPEVKLGIDVPDDIIPEELFFLAGRRTIMPTKTRGEKSYFEGRMNHDVYRFEK</sequence>
<reference evidence="2 3" key="1">
    <citation type="submission" date="2016-11" db="EMBL/GenBank/DDBJ databases">
        <authorList>
            <person name="Varghese N."/>
            <person name="Submissions S."/>
        </authorList>
    </citation>
    <scope>NUCLEOTIDE SEQUENCE [LARGE SCALE GENOMIC DNA]</scope>
    <source>
        <strain evidence="2 3">DSM 20664</strain>
    </source>
</reference>
<evidence type="ECO:0000259" key="1">
    <source>
        <dbReference type="SMART" id="SM00481"/>
    </source>
</evidence>
<dbReference type="Proteomes" id="UP000185093">
    <property type="component" value="Unassembled WGS sequence"/>
</dbReference>
<keyword evidence="3" id="KW-1185">Reference proteome</keyword>
<dbReference type="SMART" id="SM00481">
    <property type="entry name" value="POLIIIAc"/>
    <property type="match status" value="1"/>
</dbReference>
<organism evidence="2 3">
    <name type="scientific">Acetomicrobium flavidum</name>
    <dbReference type="NCBI Taxonomy" id="49896"/>
    <lineage>
        <taxon>Bacteria</taxon>
        <taxon>Thermotogati</taxon>
        <taxon>Synergistota</taxon>
        <taxon>Synergistia</taxon>
        <taxon>Synergistales</taxon>
        <taxon>Acetomicrobiaceae</taxon>
        <taxon>Acetomicrobium</taxon>
    </lineage>
</organism>
<evidence type="ECO:0000313" key="2">
    <source>
        <dbReference type="EMBL" id="SIN71792.1"/>
    </source>
</evidence>
<evidence type="ECO:0000313" key="3">
    <source>
        <dbReference type="Proteomes" id="UP000185093"/>
    </source>
</evidence>
<dbReference type="Gene3D" id="1.10.150.650">
    <property type="match status" value="1"/>
</dbReference>
<dbReference type="InterPro" id="IPR052018">
    <property type="entry name" value="PHP_domain"/>
</dbReference>
<dbReference type="InterPro" id="IPR004013">
    <property type="entry name" value="PHP_dom"/>
</dbReference>
<comment type="caution">
    <text evidence="2">The sequence shown here is derived from an EMBL/GenBank/DDBJ whole genome shotgun (WGS) entry which is preliminary data.</text>
</comment>